<reference evidence="2 3" key="1">
    <citation type="submission" date="2023-08" db="EMBL/GenBank/DDBJ databases">
        <title>Rhodoferax potami sp. nov. and Rhodoferax mekongensis sp. nov., isolated from the Mekong River in Thailand.</title>
        <authorList>
            <person name="Kitikhun S."/>
            <person name="Charoenyingcharoen P."/>
            <person name="Siriarchawattana P."/>
            <person name="Likhitrattanapisal S."/>
            <person name="Nilsakha T."/>
            <person name="Chanpet A."/>
            <person name="Rattanawaree P."/>
            <person name="Ingsriswang S."/>
        </authorList>
    </citation>
    <scope>NUCLEOTIDE SEQUENCE [LARGE SCALE GENOMIC DNA]</scope>
    <source>
        <strain evidence="2 3">TBRC 17660</strain>
    </source>
</reference>
<evidence type="ECO:0000313" key="3">
    <source>
        <dbReference type="Proteomes" id="UP001321700"/>
    </source>
</evidence>
<gene>
    <name evidence="2" type="ORF">RAE19_08555</name>
</gene>
<dbReference type="EMBL" id="JAVBIK010000001">
    <property type="protein sequence ID" value="MDT7518754.1"/>
    <property type="molecule type" value="Genomic_DNA"/>
</dbReference>
<evidence type="ECO:0000256" key="1">
    <source>
        <dbReference type="SAM" id="SignalP"/>
    </source>
</evidence>
<dbReference type="SUPFAM" id="SSF53067">
    <property type="entry name" value="Actin-like ATPase domain"/>
    <property type="match status" value="1"/>
</dbReference>
<evidence type="ECO:0000313" key="2">
    <source>
        <dbReference type="EMBL" id="MDT7518754.1"/>
    </source>
</evidence>
<keyword evidence="3" id="KW-1185">Reference proteome</keyword>
<proteinExistence type="predicted"/>
<sequence length="349" mass="38078">MRWPWRRAASGAQLIVSWSGQTLAYVVAAGSGRDFTVKRAGVEIQGSDTMEEFVRRLTALGLKGRAAHVMLKPEQYQVLQIEAPSVPPEELRSAARYQVKEMVDAHLDDLTMDVLRVGDGEGRAASQMFVVAANNSFVRDVMGLSEAMHWDVRVIDVQDMAQRNLQTLLEPARATGALLLSGGRQALLTISAAGELFYSRRLDLPEGFMGMTWTAAAAPEPAAVDTYTPVEEYVPDYAGGGSYSPNFSTTGADSAPAEQGDIDRAQRLLVEVQRSIDLWERTWTQWPLAGFQVFAGERSAELAEWLSRDTGQNVSALEVASSFAGWDTVAEADRPLCLPLLGILLRGDA</sequence>
<protein>
    <recommendedName>
        <fullName evidence="4">Pilus assembly protein PilM</fullName>
    </recommendedName>
</protein>
<comment type="caution">
    <text evidence="2">The sequence shown here is derived from an EMBL/GenBank/DDBJ whole genome shotgun (WGS) entry which is preliminary data.</text>
</comment>
<dbReference type="Gene3D" id="3.30.1490.300">
    <property type="match status" value="1"/>
</dbReference>
<dbReference type="Proteomes" id="UP001321700">
    <property type="component" value="Unassembled WGS sequence"/>
</dbReference>
<keyword evidence="1" id="KW-0732">Signal</keyword>
<accession>A0ABU3KLT6</accession>
<feature type="chain" id="PRO_5045764259" description="Pilus assembly protein PilM" evidence="1">
    <location>
        <begin position="25"/>
        <end position="349"/>
    </location>
</feature>
<organism evidence="2 3">
    <name type="scientific">Rhodoferax potami</name>
    <dbReference type="NCBI Taxonomy" id="3068338"/>
    <lineage>
        <taxon>Bacteria</taxon>
        <taxon>Pseudomonadati</taxon>
        <taxon>Pseudomonadota</taxon>
        <taxon>Betaproteobacteria</taxon>
        <taxon>Burkholderiales</taxon>
        <taxon>Comamonadaceae</taxon>
        <taxon>Rhodoferax</taxon>
    </lineage>
</organism>
<dbReference type="RefSeq" id="WP_313874472.1">
    <property type="nucleotide sequence ID" value="NZ_JAVBIK010000001.1"/>
</dbReference>
<feature type="signal peptide" evidence="1">
    <location>
        <begin position="1"/>
        <end position="24"/>
    </location>
</feature>
<dbReference type="Gene3D" id="3.30.420.40">
    <property type="match status" value="2"/>
</dbReference>
<name>A0ABU3KLT6_9BURK</name>
<evidence type="ECO:0008006" key="4">
    <source>
        <dbReference type="Google" id="ProtNLM"/>
    </source>
</evidence>
<dbReference type="InterPro" id="IPR043129">
    <property type="entry name" value="ATPase_NBD"/>
</dbReference>